<dbReference type="EMBL" id="CP037933">
    <property type="protein sequence ID" value="QBN17832.1"/>
    <property type="molecule type" value="Genomic_DNA"/>
</dbReference>
<keyword evidence="2" id="KW-1185">Reference proteome</keyword>
<proteinExistence type="predicted"/>
<evidence type="ECO:0000313" key="1">
    <source>
        <dbReference type="EMBL" id="QBN17832.1"/>
    </source>
</evidence>
<dbReference type="Pfam" id="PF05013">
    <property type="entry name" value="FGase"/>
    <property type="match status" value="1"/>
</dbReference>
<dbReference type="KEGG" id="fnk:E1750_03115"/>
<dbReference type="Proteomes" id="UP000291124">
    <property type="component" value="Chromosome"/>
</dbReference>
<dbReference type="RefSeq" id="WP_133275363.1">
    <property type="nucleotide sequence ID" value="NZ_CP037933.1"/>
</dbReference>
<evidence type="ECO:0000313" key="2">
    <source>
        <dbReference type="Proteomes" id="UP000291124"/>
    </source>
</evidence>
<dbReference type="Gene3D" id="3.40.630.40">
    <property type="entry name" value="Zn-dependent exopeptidases"/>
    <property type="match status" value="1"/>
</dbReference>
<gene>
    <name evidence="1" type="ORF">E1750_03115</name>
</gene>
<sequence>MKNLLLHIPHSSTLIPLIEGYCVSEDQLDQEILRLTDWYTDDLFENELDCSIKAPFSRIFCDTERFSEDSQEVMAPFGMGVLYEKTDAGATLRQVSAPLRERILNEYYWKHHHQFTDKVKTQLAQFDCATIVDCHSFPNIPLQRSLDRSPFRPDFNIGTDAFHTPQKFIDASVSFFKEKGFSLGVDTPYSGSIVPLAFYQKEKKVQSIMLEINRALYLKDSSNEKSDRYGEIKEIVQEYLFMIRRAL</sequence>
<reference evidence="2" key="1">
    <citation type="submission" date="2019-03" db="EMBL/GenBank/DDBJ databases">
        <title>Flavobacterium sp.</title>
        <authorList>
            <person name="Kim H."/>
        </authorList>
    </citation>
    <scope>NUCLEOTIDE SEQUENCE [LARGE SCALE GENOMIC DNA]</scope>
    <source>
        <strain evidence="2">GS13</strain>
    </source>
</reference>
<dbReference type="AlphaFoldDB" id="A0A4V1AGF2"/>
<protein>
    <recommendedName>
        <fullName evidence="3">N-formylglutamate amidohydrolase</fullName>
    </recommendedName>
</protein>
<name>A0A4V1AGF2_9FLAO</name>
<evidence type="ECO:0008006" key="3">
    <source>
        <dbReference type="Google" id="ProtNLM"/>
    </source>
</evidence>
<organism evidence="1 2">
    <name type="scientific">Flavobacterium nackdongense</name>
    <dbReference type="NCBI Taxonomy" id="2547394"/>
    <lineage>
        <taxon>Bacteria</taxon>
        <taxon>Pseudomonadati</taxon>
        <taxon>Bacteroidota</taxon>
        <taxon>Flavobacteriia</taxon>
        <taxon>Flavobacteriales</taxon>
        <taxon>Flavobacteriaceae</taxon>
        <taxon>Flavobacterium</taxon>
    </lineage>
</organism>
<dbReference type="InterPro" id="IPR007709">
    <property type="entry name" value="N-FG_amidohydro"/>
</dbReference>
<dbReference type="OrthoDB" id="8716700at2"/>
<accession>A0A4V1AGF2</accession>
<dbReference type="SUPFAM" id="SSF53187">
    <property type="entry name" value="Zn-dependent exopeptidases"/>
    <property type="match status" value="1"/>
</dbReference>